<dbReference type="Proteomes" id="UP000824469">
    <property type="component" value="Unassembled WGS sequence"/>
</dbReference>
<gene>
    <name evidence="2" type="ORF">KI387_001086</name>
</gene>
<dbReference type="InterPro" id="IPR023298">
    <property type="entry name" value="ATPase_P-typ_TM_dom_sf"/>
</dbReference>
<dbReference type="Gene3D" id="6.10.140.890">
    <property type="match status" value="1"/>
</dbReference>
<dbReference type="SUPFAM" id="SSF81665">
    <property type="entry name" value="Calcium ATPase, transmembrane domain M"/>
    <property type="match status" value="1"/>
</dbReference>
<evidence type="ECO:0000313" key="2">
    <source>
        <dbReference type="EMBL" id="KAH9328978.1"/>
    </source>
</evidence>
<dbReference type="AlphaFoldDB" id="A0AA38GVM9"/>
<name>A0AA38GVM9_TAXCH</name>
<keyword evidence="1" id="KW-1133">Transmembrane helix</keyword>
<dbReference type="EMBL" id="JAHRHJ020000001">
    <property type="protein sequence ID" value="KAH9328978.1"/>
    <property type="molecule type" value="Genomic_DNA"/>
</dbReference>
<feature type="transmembrane region" description="Helical" evidence="1">
    <location>
        <begin position="15"/>
        <end position="34"/>
    </location>
</feature>
<keyword evidence="1" id="KW-0472">Membrane</keyword>
<sequence length="217" mass="24701">NHFHVKPIKDDPYKIMAALYLQVSIISQALIFVTRSRIWSFLERPGFKLMCAFLIAQLIAIVIATCANERWIELAEIDGISWGRAGVIWLHSIVIYLPLDVIKFAVRYIISGKSWNTMIDSKVEFSTSKDYGREGREVEWARFQRSMSGLNTANPKSIVEKAMERTGYTELSEIAEQAKRCAEITRVQELSTLKGQIESAVKLKGLDINNIPQNYTV</sequence>
<keyword evidence="1" id="KW-0812">Transmembrane</keyword>
<dbReference type="OMA" id="VEWARFQ"/>
<keyword evidence="3" id="KW-1185">Reference proteome</keyword>
<feature type="transmembrane region" description="Helical" evidence="1">
    <location>
        <begin position="87"/>
        <end position="110"/>
    </location>
</feature>
<protein>
    <submittedName>
        <fullName evidence="2">Uncharacterized protein</fullName>
    </submittedName>
</protein>
<evidence type="ECO:0000313" key="3">
    <source>
        <dbReference type="Proteomes" id="UP000824469"/>
    </source>
</evidence>
<evidence type="ECO:0000256" key="1">
    <source>
        <dbReference type="SAM" id="Phobius"/>
    </source>
</evidence>
<feature type="non-terminal residue" evidence="2">
    <location>
        <position position="217"/>
    </location>
</feature>
<dbReference type="Gene3D" id="1.20.1110.10">
    <property type="entry name" value="Calcium-transporting ATPase, transmembrane domain"/>
    <property type="match status" value="1"/>
</dbReference>
<dbReference type="PANTHER" id="PTHR42861">
    <property type="entry name" value="CALCIUM-TRANSPORTING ATPASE"/>
    <property type="match status" value="1"/>
</dbReference>
<organism evidence="2 3">
    <name type="scientific">Taxus chinensis</name>
    <name type="common">Chinese yew</name>
    <name type="synonym">Taxus wallichiana var. chinensis</name>
    <dbReference type="NCBI Taxonomy" id="29808"/>
    <lineage>
        <taxon>Eukaryota</taxon>
        <taxon>Viridiplantae</taxon>
        <taxon>Streptophyta</taxon>
        <taxon>Embryophyta</taxon>
        <taxon>Tracheophyta</taxon>
        <taxon>Spermatophyta</taxon>
        <taxon>Pinopsida</taxon>
        <taxon>Pinidae</taxon>
        <taxon>Conifers II</taxon>
        <taxon>Cupressales</taxon>
        <taxon>Taxaceae</taxon>
        <taxon>Taxus</taxon>
    </lineage>
</organism>
<proteinExistence type="predicted"/>
<comment type="caution">
    <text evidence="2">The sequence shown here is derived from an EMBL/GenBank/DDBJ whole genome shotgun (WGS) entry which is preliminary data.</text>
</comment>
<accession>A0AA38GVM9</accession>
<feature type="transmembrane region" description="Helical" evidence="1">
    <location>
        <begin position="46"/>
        <end position="67"/>
    </location>
</feature>
<reference evidence="2 3" key="1">
    <citation type="journal article" date="2021" name="Nat. Plants">
        <title>The Taxus genome provides insights into paclitaxel biosynthesis.</title>
        <authorList>
            <person name="Xiong X."/>
            <person name="Gou J."/>
            <person name="Liao Q."/>
            <person name="Li Y."/>
            <person name="Zhou Q."/>
            <person name="Bi G."/>
            <person name="Li C."/>
            <person name="Du R."/>
            <person name="Wang X."/>
            <person name="Sun T."/>
            <person name="Guo L."/>
            <person name="Liang H."/>
            <person name="Lu P."/>
            <person name="Wu Y."/>
            <person name="Zhang Z."/>
            <person name="Ro D.K."/>
            <person name="Shang Y."/>
            <person name="Huang S."/>
            <person name="Yan J."/>
        </authorList>
    </citation>
    <scope>NUCLEOTIDE SEQUENCE [LARGE SCALE GENOMIC DNA]</scope>
    <source>
        <strain evidence="2">Ta-2019</strain>
    </source>
</reference>